<comment type="caution">
    <text evidence="12">The sequence shown here is derived from an EMBL/GenBank/DDBJ whole genome shotgun (WGS) entry which is preliminary data.</text>
</comment>
<dbReference type="PANTHER" id="PTHR48466:SF2">
    <property type="entry name" value="OS10G0509000 PROTEIN"/>
    <property type="match status" value="1"/>
</dbReference>
<organism evidence="12">
    <name type="scientific">Thermodesulfobium narugense</name>
    <dbReference type="NCBI Taxonomy" id="184064"/>
    <lineage>
        <taxon>Bacteria</taxon>
        <taxon>Pseudomonadati</taxon>
        <taxon>Thermodesulfobiota</taxon>
        <taxon>Thermodesulfobiia</taxon>
        <taxon>Thermodesulfobiales</taxon>
        <taxon>Thermodesulfobiaceae</taxon>
        <taxon>Thermodesulfobium</taxon>
    </lineage>
</organism>
<feature type="binding site" evidence="9">
    <location>
        <begin position="329"/>
        <end position="336"/>
    </location>
    <ligand>
        <name>ATP</name>
        <dbReference type="ChEBI" id="CHEBI:30616"/>
    </ligand>
</feature>
<keyword evidence="5 9" id="KW-0378">Hydrolase</keyword>
<dbReference type="InterPro" id="IPR027417">
    <property type="entry name" value="P-loop_NTPase"/>
</dbReference>
<dbReference type="SUPFAM" id="SSF160443">
    <property type="entry name" value="SMR domain-like"/>
    <property type="match status" value="1"/>
</dbReference>
<sequence>MSFKFDTNDLDYKEILKKIGKHAFLPYIRDKILAIAPLESQEIKVRQAYIADAIEILWKYCDPREKLSEVAIESLINYKNHYSFSFRNYFGFLQFLKAVKVSKEFFLKKGLDYNFFYKYSLELNFPKNLFNILEGVFDDEGNIKDNASEKLYEIRRSIKKLEIELSNLLDNYVKGENRKYFQESIVLERNGFYLLPVKIEYLDKIPGTIRDTSASGLTAYVEPNISAQIVSKIRLKKEEEMNELKQILKNLDKNFYNNKEVIQESINYYETVDFLFSIGNYSKENNCIRPEFVDELILDFKNAKHPLLNNAVGQDFFFSKNSRGFILTGANGGGKSVALKNLQLNVFLAFCGLFVHASDAKIGAFKGLYSDLCDIQDLNLGLSSFTYHVNRLKSFLKNDLADSIILIDELGSGTDPKEGFALAKSIIKYFLKKGAFVGITTHISELKLTNINGFKITLGAMEYDKNSNLPTYRLLWNSVGNSHALDVAKQMGLPSEIINDAMEYLLNDKVYNEMVKLQELTDFYNKKIEELKIKEIKLLEERNALKNEFIQLKSNLKNQYEEKISQLEKMILSADLIVKDLKKSLNQSKRESILESIKRWEDLKTLIKEKISKKEENLKDHIKINIGDYVSISTMNISGRVIKKQGNRSLVQTGQSKVWVEDSVLVPDEEKSDMKMIRDRSNTYKILSDLKGKGPNFEISVRGLRAEEAIQKVEKFIDKSLVSNVPYVRIVHGKGEGILRKIIHEILEKHPQVESFSLADPNEGGAGVTIVYFK</sequence>
<reference evidence="12" key="1">
    <citation type="journal article" date="2020" name="mSystems">
        <title>Genome- and Community-Level Interaction Insights into Carbon Utilization and Element Cycling Functions of Hydrothermarchaeota in Hydrothermal Sediment.</title>
        <authorList>
            <person name="Zhou Z."/>
            <person name="Liu Y."/>
            <person name="Xu W."/>
            <person name="Pan J."/>
            <person name="Luo Z.H."/>
            <person name="Li M."/>
        </authorList>
    </citation>
    <scope>NUCLEOTIDE SEQUENCE [LARGE SCALE GENOMIC DNA]</scope>
    <source>
        <strain evidence="12">SpSt-1019</strain>
    </source>
</reference>
<dbReference type="GO" id="GO:0043023">
    <property type="term" value="F:ribosomal large subunit binding"/>
    <property type="evidence" value="ECO:0007669"/>
    <property type="project" value="UniProtKB-UniRule"/>
</dbReference>
<feature type="coiled-coil region" evidence="10">
    <location>
        <begin position="144"/>
        <end position="178"/>
    </location>
</feature>
<dbReference type="Gene3D" id="3.30.1370.110">
    <property type="match status" value="1"/>
</dbReference>
<evidence type="ECO:0000256" key="5">
    <source>
        <dbReference type="ARBA" id="ARBA00022801"/>
    </source>
</evidence>
<dbReference type="PROSITE" id="PS00486">
    <property type="entry name" value="DNA_MISMATCH_REPAIR_2"/>
    <property type="match status" value="1"/>
</dbReference>
<dbReference type="HAMAP" id="MF_00092">
    <property type="entry name" value="MutS2"/>
    <property type="match status" value="1"/>
</dbReference>
<dbReference type="SMART" id="SM00463">
    <property type="entry name" value="SMR"/>
    <property type="match status" value="1"/>
</dbReference>
<dbReference type="PANTHER" id="PTHR48466">
    <property type="entry name" value="OS10G0509000 PROTEIN-RELATED"/>
    <property type="match status" value="1"/>
</dbReference>
<dbReference type="GO" id="GO:0004519">
    <property type="term" value="F:endonuclease activity"/>
    <property type="evidence" value="ECO:0007669"/>
    <property type="project" value="UniProtKB-UniRule"/>
</dbReference>
<dbReference type="InterPro" id="IPR007696">
    <property type="entry name" value="DNA_mismatch_repair_MutS_core"/>
</dbReference>
<evidence type="ECO:0000256" key="1">
    <source>
        <dbReference type="ARBA" id="ARBA00022722"/>
    </source>
</evidence>
<proteinExistence type="inferred from homology"/>
<dbReference type="EC" id="3.1.-.-" evidence="9"/>
<dbReference type="GO" id="GO:0045910">
    <property type="term" value="P:negative regulation of DNA recombination"/>
    <property type="evidence" value="ECO:0007669"/>
    <property type="project" value="InterPro"/>
</dbReference>
<keyword evidence="4 9" id="KW-0255">Endonuclease</keyword>
<evidence type="ECO:0000256" key="2">
    <source>
        <dbReference type="ARBA" id="ARBA00022730"/>
    </source>
</evidence>
<protein>
    <recommendedName>
        <fullName evidence="9">Endonuclease MutS2</fullName>
        <ecNumber evidence="9">3.1.-.-</ecNumber>
    </recommendedName>
    <alternativeName>
        <fullName evidence="9">Ribosome-associated protein quality control-upstream factor</fullName>
        <shortName evidence="9">RQC-upstream factor</shortName>
        <shortName evidence="9">RqcU</shortName>
        <ecNumber evidence="9">3.6.4.-</ecNumber>
    </alternativeName>
</protein>
<dbReference type="Pfam" id="PF00488">
    <property type="entry name" value="MutS_V"/>
    <property type="match status" value="1"/>
</dbReference>
<keyword evidence="7 9" id="KW-0694">RNA-binding</keyword>
<keyword evidence="6 9" id="KW-0067">ATP-binding</keyword>
<keyword evidence="1 9" id="KW-0540">Nuclease</keyword>
<evidence type="ECO:0000313" key="12">
    <source>
        <dbReference type="EMBL" id="HHI66179.1"/>
    </source>
</evidence>
<dbReference type="SUPFAM" id="SSF48334">
    <property type="entry name" value="DNA repair protein MutS, domain III"/>
    <property type="match status" value="1"/>
</dbReference>
<dbReference type="GO" id="GO:0016887">
    <property type="term" value="F:ATP hydrolysis activity"/>
    <property type="evidence" value="ECO:0007669"/>
    <property type="project" value="InterPro"/>
</dbReference>
<dbReference type="GO" id="GO:0005524">
    <property type="term" value="F:ATP binding"/>
    <property type="evidence" value="ECO:0007669"/>
    <property type="project" value="UniProtKB-UniRule"/>
</dbReference>
<dbReference type="GO" id="GO:0072344">
    <property type="term" value="P:rescue of stalled ribosome"/>
    <property type="evidence" value="ECO:0007669"/>
    <property type="project" value="UniProtKB-UniRule"/>
</dbReference>
<dbReference type="FunFam" id="3.30.1370.110:FF:000004">
    <property type="entry name" value="Endonuclease MutS2"/>
    <property type="match status" value="1"/>
</dbReference>
<evidence type="ECO:0000256" key="10">
    <source>
        <dbReference type="SAM" id="Coils"/>
    </source>
</evidence>
<dbReference type="SMART" id="SM00534">
    <property type="entry name" value="MUTSac"/>
    <property type="match status" value="1"/>
</dbReference>
<evidence type="ECO:0000256" key="7">
    <source>
        <dbReference type="ARBA" id="ARBA00022884"/>
    </source>
</evidence>
<evidence type="ECO:0000256" key="6">
    <source>
        <dbReference type="ARBA" id="ARBA00022840"/>
    </source>
</evidence>
<dbReference type="InterPro" id="IPR000432">
    <property type="entry name" value="DNA_mismatch_repair_MutS_C"/>
</dbReference>
<accession>A0A7C5KCM2</accession>
<dbReference type="PROSITE" id="PS50828">
    <property type="entry name" value="SMR"/>
    <property type="match status" value="1"/>
</dbReference>
<dbReference type="PIRSF" id="PIRSF005814">
    <property type="entry name" value="MutS_YshD"/>
    <property type="match status" value="1"/>
</dbReference>
<dbReference type="SMART" id="SM00533">
    <property type="entry name" value="MUTSd"/>
    <property type="match status" value="1"/>
</dbReference>
<comment type="function">
    <text evidence="9">Acts as a ribosome collision sensor, splitting the ribosome into its 2 subunits. Detects stalled/collided 70S ribosomes which it binds and splits by an ATP-hydrolysis driven conformational change. Acts upstream of the ribosome quality control system (RQC), a ribosome-associated complex that mediates the extraction of incompletely synthesized nascent chains from stalled ribosomes and their subsequent degradation. Probably generates substrates for RQC.</text>
</comment>
<keyword evidence="3 9" id="KW-0547">Nucleotide-binding</keyword>
<dbReference type="EMBL" id="DRUY01000215">
    <property type="protein sequence ID" value="HHI66179.1"/>
    <property type="molecule type" value="Genomic_DNA"/>
</dbReference>
<dbReference type="Gene3D" id="3.40.50.300">
    <property type="entry name" value="P-loop containing nucleotide triphosphate hydrolases"/>
    <property type="match status" value="1"/>
</dbReference>
<dbReference type="NCBIfam" id="TIGR01069">
    <property type="entry name" value="mutS2"/>
    <property type="match status" value="1"/>
</dbReference>
<name>A0A7C5KCM2_9BACT</name>
<dbReference type="InterPro" id="IPR036187">
    <property type="entry name" value="DNA_mismatch_repair_MutS_sf"/>
</dbReference>
<evidence type="ECO:0000259" key="11">
    <source>
        <dbReference type="PROSITE" id="PS50828"/>
    </source>
</evidence>
<keyword evidence="8 9" id="KW-0238">DNA-binding</keyword>
<keyword evidence="2 9" id="KW-0699">rRNA-binding</keyword>
<dbReference type="GO" id="GO:0030983">
    <property type="term" value="F:mismatched DNA binding"/>
    <property type="evidence" value="ECO:0007669"/>
    <property type="project" value="InterPro"/>
</dbReference>
<keyword evidence="10" id="KW-0175">Coiled coil</keyword>
<dbReference type="InterPro" id="IPR005747">
    <property type="entry name" value="MutS2"/>
</dbReference>
<dbReference type="SUPFAM" id="SSF52540">
    <property type="entry name" value="P-loop containing nucleoside triphosphate hydrolases"/>
    <property type="match status" value="1"/>
</dbReference>
<dbReference type="InterPro" id="IPR002625">
    <property type="entry name" value="Smr_dom"/>
</dbReference>
<dbReference type="GO" id="GO:0019843">
    <property type="term" value="F:rRNA binding"/>
    <property type="evidence" value="ECO:0007669"/>
    <property type="project" value="UniProtKB-UniRule"/>
</dbReference>
<evidence type="ECO:0000256" key="4">
    <source>
        <dbReference type="ARBA" id="ARBA00022759"/>
    </source>
</evidence>
<comment type="function">
    <text evidence="9">Endonuclease that is involved in the suppression of homologous recombination and thus may have a key role in the control of bacterial genetic diversity.</text>
</comment>
<dbReference type="GO" id="GO:0006298">
    <property type="term" value="P:mismatch repair"/>
    <property type="evidence" value="ECO:0007669"/>
    <property type="project" value="InterPro"/>
</dbReference>
<dbReference type="InterPro" id="IPR036063">
    <property type="entry name" value="Smr_dom_sf"/>
</dbReference>
<comment type="subunit">
    <text evidence="9">Homodimer. Binds to stalled ribosomes, contacting rRNA.</text>
</comment>
<evidence type="ECO:0000256" key="8">
    <source>
        <dbReference type="ARBA" id="ARBA00023125"/>
    </source>
</evidence>
<dbReference type="AlphaFoldDB" id="A0A7C5KCM2"/>
<evidence type="ECO:0000256" key="3">
    <source>
        <dbReference type="ARBA" id="ARBA00022741"/>
    </source>
</evidence>
<comment type="similarity">
    <text evidence="9">Belongs to the DNA mismatch repair MutS family. MutS2 subfamily.</text>
</comment>
<dbReference type="EC" id="3.6.4.-" evidence="9"/>
<dbReference type="GO" id="GO:0140664">
    <property type="term" value="F:ATP-dependent DNA damage sensor activity"/>
    <property type="evidence" value="ECO:0007669"/>
    <property type="project" value="InterPro"/>
</dbReference>
<dbReference type="Pfam" id="PF01713">
    <property type="entry name" value="Smr"/>
    <property type="match status" value="1"/>
</dbReference>
<feature type="coiled-coil region" evidence="10">
    <location>
        <begin position="514"/>
        <end position="570"/>
    </location>
</feature>
<gene>
    <name evidence="9" type="primary">mutS2</name>
    <name evidence="9" type="synonym">rqcU</name>
    <name evidence="12" type="ORF">ENL70_06505</name>
</gene>
<dbReference type="InterPro" id="IPR045076">
    <property type="entry name" value="MutS"/>
</dbReference>
<feature type="domain" description="Smr" evidence="11">
    <location>
        <begin position="699"/>
        <end position="774"/>
    </location>
</feature>
<evidence type="ECO:0000256" key="9">
    <source>
        <dbReference type="HAMAP-Rule" id="MF_00092"/>
    </source>
</evidence>